<dbReference type="InterPro" id="IPR014756">
    <property type="entry name" value="Ig_E-set"/>
</dbReference>
<evidence type="ECO:0000259" key="2">
    <source>
        <dbReference type="Pfam" id="PF16561"/>
    </source>
</evidence>
<comment type="similarity">
    <text evidence="1">Belongs to the 5'-AMP-activated protein kinase beta subunit family.</text>
</comment>
<dbReference type="Proteomes" id="UP000702544">
    <property type="component" value="Unassembled WGS sequence"/>
</dbReference>
<dbReference type="PANTHER" id="PTHR10343">
    <property type="entry name" value="5'-AMP-ACTIVATED PROTEIN KINASE , BETA SUBUNIT"/>
    <property type="match status" value="1"/>
</dbReference>
<feature type="domain" description="AMP-activated protein kinase glycogen-binding" evidence="2">
    <location>
        <begin position="123"/>
        <end position="198"/>
    </location>
</feature>
<organism evidence="3 4">
    <name type="scientific">Candidatus Kutchimonas denitrificans</name>
    <dbReference type="NCBI Taxonomy" id="3056748"/>
    <lineage>
        <taxon>Bacteria</taxon>
        <taxon>Pseudomonadati</taxon>
        <taxon>Gemmatimonadota</taxon>
        <taxon>Gemmatimonadia</taxon>
        <taxon>Candidatus Palauibacterales</taxon>
        <taxon>Candidatus Palauibacteraceae</taxon>
        <taxon>Candidatus Kutchimonas</taxon>
    </lineage>
</organism>
<protein>
    <submittedName>
        <fullName evidence="3">Glycoside hydrolase family 13</fullName>
    </submittedName>
</protein>
<evidence type="ECO:0000256" key="1">
    <source>
        <dbReference type="ARBA" id="ARBA00010926"/>
    </source>
</evidence>
<dbReference type="Pfam" id="PF16561">
    <property type="entry name" value="AMPK1_CBM"/>
    <property type="match status" value="1"/>
</dbReference>
<gene>
    <name evidence="3" type="ORF">GWO12_11030</name>
</gene>
<dbReference type="AlphaFoldDB" id="A0AAE4ZCX7"/>
<dbReference type="PANTHER" id="PTHR10343:SF84">
    <property type="entry name" value="5'-AMP-ACTIVATED PROTEIN KINASE SUBUNIT BETA-1"/>
    <property type="match status" value="1"/>
</dbReference>
<dbReference type="SUPFAM" id="SSF81296">
    <property type="entry name" value="E set domains"/>
    <property type="match status" value="1"/>
</dbReference>
<name>A0AAE4ZCX7_9BACT</name>
<comment type="caution">
    <text evidence="3">The sequence shown here is derived from an EMBL/GenBank/DDBJ whole genome shotgun (WGS) entry which is preliminary data.</text>
</comment>
<dbReference type="GO" id="GO:0016787">
    <property type="term" value="F:hydrolase activity"/>
    <property type="evidence" value="ECO:0007669"/>
    <property type="project" value="UniProtKB-KW"/>
</dbReference>
<dbReference type="Gene3D" id="2.60.40.10">
    <property type="entry name" value="Immunoglobulins"/>
    <property type="match status" value="1"/>
</dbReference>
<dbReference type="InterPro" id="IPR050827">
    <property type="entry name" value="CRP1_MDG1_kinase"/>
</dbReference>
<accession>A0AAE4ZCX7</accession>
<sequence length="203" mass="21931">MRKELQDYLDGELSWSELPAELRGEAEAWERLFADLRAGAPAGAPAELEERVEAALADRRRGGSLRRAADWTLRPRSVRVNPLAGLAAAAVLALLIVRPWSEGPTPEPGVATVYVEFALDAPGARTVAVAGDFNNWSPPITLSDLDGDGVWTGRVAVQPGLHQYMFLIDGSDWRTDPKAERYADDGFGNRNAVMVVAAPPAKS</sequence>
<reference evidence="3 4" key="1">
    <citation type="submission" date="2020-01" db="EMBL/GenBank/DDBJ databases">
        <title>Genomes assembled from Gulf of Kutch pelagic sediment metagenomes.</title>
        <authorList>
            <person name="Chandrashekar M."/>
            <person name="Mahajan M.S."/>
            <person name="Dave K.J."/>
            <person name="Vatsa P."/>
            <person name="Nathani N.M."/>
        </authorList>
    </citation>
    <scope>NUCLEOTIDE SEQUENCE [LARGE SCALE GENOMIC DNA]</scope>
    <source>
        <strain evidence="3">KS3-K002</strain>
    </source>
</reference>
<dbReference type="InterPro" id="IPR032640">
    <property type="entry name" value="AMPK1_CBM"/>
</dbReference>
<dbReference type="CDD" id="cd02859">
    <property type="entry name" value="E_set_AMPKbeta_like_N"/>
    <property type="match status" value="1"/>
</dbReference>
<keyword evidence="3" id="KW-0378">Hydrolase</keyword>
<evidence type="ECO:0000313" key="4">
    <source>
        <dbReference type="Proteomes" id="UP000702544"/>
    </source>
</evidence>
<dbReference type="InterPro" id="IPR013783">
    <property type="entry name" value="Ig-like_fold"/>
</dbReference>
<evidence type="ECO:0000313" key="3">
    <source>
        <dbReference type="EMBL" id="NIR75625.1"/>
    </source>
</evidence>
<proteinExistence type="inferred from homology"/>
<dbReference type="EMBL" id="JAACAK010000085">
    <property type="protein sequence ID" value="NIR75625.1"/>
    <property type="molecule type" value="Genomic_DNA"/>
</dbReference>